<comment type="caution">
    <text evidence="1">The sequence shown here is derived from an EMBL/GenBank/DDBJ whole genome shotgun (WGS) entry which is preliminary data.</text>
</comment>
<organism evidence="1 2">
    <name type="scientific">Virgisporangium aliadipatigenens</name>
    <dbReference type="NCBI Taxonomy" id="741659"/>
    <lineage>
        <taxon>Bacteria</taxon>
        <taxon>Bacillati</taxon>
        <taxon>Actinomycetota</taxon>
        <taxon>Actinomycetes</taxon>
        <taxon>Micromonosporales</taxon>
        <taxon>Micromonosporaceae</taxon>
        <taxon>Virgisporangium</taxon>
    </lineage>
</organism>
<sequence length="165" mass="17469">MTFARFLADGDYDGETVVQACRYLVAIQSDDLPTDEMRRELADADSAVDALSADAVLLEQAALATLSMAWQGDEGPAVVKGAFDAARGKLPVIEVGIVATAVMYGLYLVITKGVRSERTVVEKRADGSTVERRAVEYFGPAGPLRAITGIVNQNQGPQQPGGPVV</sequence>
<evidence type="ECO:0000313" key="1">
    <source>
        <dbReference type="EMBL" id="GIJ43707.1"/>
    </source>
</evidence>
<dbReference type="RefSeq" id="WP_203897264.1">
    <property type="nucleotide sequence ID" value="NZ_BOPF01000002.1"/>
</dbReference>
<reference evidence="1" key="1">
    <citation type="submission" date="2021-01" db="EMBL/GenBank/DDBJ databases">
        <title>Whole genome shotgun sequence of Virgisporangium aliadipatigenens NBRC 105644.</title>
        <authorList>
            <person name="Komaki H."/>
            <person name="Tamura T."/>
        </authorList>
    </citation>
    <scope>NUCLEOTIDE SEQUENCE</scope>
    <source>
        <strain evidence="1">NBRC 105644</strain>
    </source>
</reference>
<accession>A0A8J4DNN9</accession>
<keyword evidence="2" id="KW-1185">Reference proteome</keyword>
<protein>
    <submittedName>
        <fullName evidence="1">Uncharacterized protein</fullName>
    </submittedName>
</protein>
<dbReference type="Proteomes" id="UP000619260">
    <property type="component" value="Unassembled WGS sequence"/>
</dbReference>
<dbReference type="EMBL" id="BOPF01000002">
    <property type="protein sequence ID" value="GIJ43707.1"/>
    <property type="molecule type" value="Genomic_DNA"/>
</dbReference>
<evidence type="ECO:0000313" key="2">
    <source>
        <dbReference type="Proteomes" id="UP000619260"/>
    </source>
</evidence>
<dbReference type="AlphaFoldDB" id="A0A8J4DNN9"/>
<name>A0A8J4DNN9_9ACTN</name>
<proteinExistence type="predicted"/>
<gene>
    <name evidence="1" type="ORF">Val02_05930</name>
</gene>